<sequence length="73" mass="7960">MSAWTDLVKKIYGENKHKKGYKLGHAMKAGKKIYKTMKAKGGKKGRTAKKRGGNKHVPAAELNIAPTPAPQSE</sequence>
<name>A0A6C0B4J5_9ZZZZ</name>
<reference evidence="2" key="1">
    <citation type="journal article" date="2020" name="Nature">
        <title>Giant virus diversity and host interactions through global metagenomics.</title>
        <authorList>
            <person name="Schulz F."/>
            <person name="Roux S."/>
            <person name="Paez-Espino D."/>
            <person name="Jungbluth S."/>
            <person name="Walsh D.A."/>
            <person name="Denef V.J."/>
            <person name="McMahon K.D."/>
            <person name="Konstantinidis K.T."/>
            <person name="Eloe-Fadrosh E.A."/>
            <person name="Kyrpides N.C."/>
            <person name="Woyke T."/>
        </authorList>
    </citation>
    <scope>NUCLEOTIDE SEQUENCE</scope>
    <source>
        <strain evidence="2">GVMAG-M-3300009187-29</strain>
    </source>
</reference>
<feature type="compositionally biased region" description="Basic residues" evidence="1">
    <location>
        <begin position="38"/>
        <end position="54"/>
    </location>
</feature>
<organism evidence="2">
    <name type="scientific">viral metagenome</name>
    <dbReference type="NCBI Taxonomy" id="1070528"/>
    <lineage>
        <taxon>unclassified sequences</taxon>
        <taxon>metagenomes</taxon>
        <taxon>organismal metagenomes</taxon>
    </lineage>
</organism>
<feature type="region of interest" description="Disordered" evidence="1">
    <location>
        <begin position="38"/>
        <end position="57"/>
    </location>
</feature>
<evidence type="ECO:0000256" key="1">
    <source>
        <dbReference type="SAM" id="MobiDB-lite"/>
    </source>
</evidence>
<proteinExistence type="predicted"/>
<protein>
    <submittedName>
        <fullName evidence="2">Uncharacterized protein</fullName>
    </submittedName>
</protein>
<evidence type="ECO:0000313" key="2">
    <source>
        <dbReference type="EMBL" id="QHS86403.1"/>
    </source>
</evidence>
<accession>A0A6C0B4J5</accession>
<dbReference type="EMBL" id="MN739054">
    <property type="protein sequence ID" value="QHS86403.1"/>
    <property type="molecule type" value="Genomic_DNA"/>
</dbReference>
<dbReference type="AlphaFoldDB" id="A0A6C0B4J5"/>